<keyword evidence="3" id="KW-1185">Reference proteome</keyword>
<protein>
    <recommendedName>
        <fullName evidence="4">ATP synthase subunit I</fullName>
    </recommendedName>
</protein>
<comment type="caution">
    <text evidence="2">The sequence shown here is derived from an EMBL/GenBank/DDBJ whole genome shotgun (WGS) entry which is preliminary data.</text>
</comment>
<sequence length="122" mass="13087">MARPSSGERHLLDRSAAVDGGRAWLLVRLEVDWTPVILVPLLFLALGGLAGTAHFVAIWYDARYRIEGGALIAIVSLGVGRLVATVLILLLAAFHGWPALLAAVAGFMSGRHIVMHRLGRAE</sequence>
<accession>A0A2A4I458</accession>
<evidence type="ECO:0000313" key="3">
    <source>
        <dbReference type="Proteomes" id="UP000218323"/>
    </source>
</evidence>
<keyword evidence="1" id="KW-1133">Transmembrane helix</keyword>
<evidence type="ECO:0000256" key="1">
    <source>
        <dbReference type="SAM" id="Phobius"/>
    </source>
</evidence>
<feature type="transmembrane region" description="Helical" evidence="1">
    <location>
        <begin position="71"/>
        <end position="91"/>
    </location>
</feature>
<keyword evidence="1" id="KW-0812">Transmembrane</keyword>
<feature type="transmembrane region" description="Helical" evidence="1">
    <location>
        <begin position="37"/>
        <end position="59"/>
    </location>
</feature>
<evidence type="ECO:0000313" key="2">
    <source>
        <dbReference type="EMBL" id="PCG12946.1"/>
    </source>
</evidence>
<dbReference type="EMBL" id="NWVC01000019">
    <property type="protein sequence ID" value="PCG12946.1"/>
    <property type="molecule type" value="Genomic_DNA"/>
</dbReference>
<evidence type="ECO:0008006" key="4">
    <source>
        <dbReference type="Google" id="ProtNLM"/>
    </source>
</evidence>
<dbReference type="InterPro" id="IPR017581">
    <property type="entry name" value="AtpR-like"/>
</dbReference>
<proteinExistence type="predicted"/>
<keyword evidence="1" id="KW-0472">Membrane</keyword>
<feature type="transmembrane region" description="Helical" evidence="1">
    <location>
        <begin position="97"/>
        <end position="114"/>
    </location>
</feature>
<dbReference type="AlphaFoldDB" id="A0A2A4I458"/>
<organism evidence="2 3">
    <name type="scientific">Sphingomonas adhaesiva</name>
    <dbReference type="NCBI Taxonomy" id="28212"/>
    <lineage>
        <taxon>Bacteria</taxon>
        <taxon>Pseudomonadati</taxon>
        <taxon>Pseudomonadota</taxon>
        <taxon>Alphaproteobacteria</taxon>
        <taxon>Sphingomonadales</taxon>
        <taxon>Sphingomonadaceae</taxon>
        <taxon>Sphingomonas</taxon>
    </lineage>
</organism>
<reference evidence="2 3" key="1">
    <citation type="submission" date="2017-09" db="EMBL/GenBank/DDBJ databases">
        <title>Sphingomonas adhaesiva DSM 7418, whole genome shotgun sequence.</title>
        <authorList>
            <person name="Feng G."/>
            <person name="Zhu H."/>
        </authorList>
    </citation>
    <scope>NUCLEOTIDE SEQUENCE [LARGE SCALE GENOMIC DNA]</scope>
    <source>
        <strain evidence="2 3">DSM 7418</strain>
    </source>
</reference>
<dbReference type="Pfam" id="PF12966">
    <property type="entry name" value="AtpR"/>
    <property type="match status" value="1"/>
</dbReference>
<gene>
    <name evidence="2" type="ORF">COA07_17210</name>
</gene>
<dbReference type="Proteomes" id="UP000218323">
    <property type="component" value="Unassembled WGS sequence"/>
</dbReference>
<name>A0A2A4I458_9SPHN</name>